<name>A0A2P6NPX2_9EUKA</name>
<dbReference type="Proteomes" id="UP000241769">
    <property type="component" value="Unassembled WGS sequence"/>
</dbReference>
<comment type="caution">
    <text evidence="8">The sequence shown here is derived from an EMBL/GenBank/DDBJ whole genome shotgun (WGS) entry which is preliminary data.</text>
</comment>
<dbReference type="EMBL" id="MDYQ01000036">
    <property type="protein sequence ID" value="PRP85995.1"/>
    <property type="molecule type" value="Genomic_DNA"/>
</dbReference>
<comment type="subcellular location">
    <subcellularLocation>
        <location evidence="1">Nucleus</location>
    </subcellularLocation>
</comment>
<gene>
    <name evidence="8" type="ORF">PROFUN_05766</name>
</gene>
<keyword evidence="5" id="KW-0539">Nucleus</keyword>
<evidence type="ECO:0000256" key="6">
    <source>
        <dbReference type="SAM" id="MobiDB-lite"/>
    </source>
</evidence>
<keyword evidence="3" id="KW-0863">Zinc-finger</keyword>
<evidence type="ECO:0000313" key="8">
    <source>
        <dbReference type="EMBL" id="PRP85995.1"/>
    </source>
</evidence>
<sequence length="295" mass="31850">MGKKKKKEEKPYCWYCLRTFDDEKVLIQHQRAQHFKCHLCNRKLSTAGGMTSSNWFIIHRVPRAKPGRDSIKWEISGMTGIPDDEEAGVEPIDSNKKQKTDSTPAALSPAQAAPRITPPVPFSGPPPVTGGPGPAIPPPNFGYPPMGGFPMYPPPMQGMGPGYPYPPPMMPQGMPPGPPIPIGPPMGMPPPGVPPGGLLYPPSVPPPYASSMAPLPPPVVPFAPITGVEKVGVSATPAVNTPQTILVYDDEMVSMEEKRATLIKYRQNDDSIKEKLNRMDNSIESRLAVLGDIGH</sequence>
<dbReference type="PANTHER" id="PTHR23215">
    <property type="entry name" value="ZINC FINGER PROTEIN 207"/>
    <property type="match status" value="1"/>
</dbReference>
<dbReference type="GO" id="GO:0008270">
    <property type="term" value="F:zinc ion binding"/>
    <property type="evidence" value="ECO:0007669"/>
    <property type="project" value="UniProtKB-KW"/>
</dbReference>
<dbReference type="STRING" id="1890364.A0A2P6NPX2"/>
<dbReference type="InterPro" id="IPR013087">
    <property type="entry name" value="Znf_C2H2_type"/>
</dbReference>
<accession>A0A2P6NPX2</accession>
<dbReference type="PANTHER" id="PTHR23215:SF0">
    <property type="entry name" value="BUB3-INTERACTING AND GLEBS MOTIF-CONTAINING PROTEIN ZNF207"/>
    <property type="match status" value="1"/>
</dbReference>
<evidence type="ECO:0000259" key="7">
    <source>
        <dbReference type="PROSITE" id="PS00028"/>
    </source>
</evidence>
<dbReference type="AlphaFoldDB" id="A0A2P6NPX2"/>
<keyword evidence="9" id="KW-1185">Reference proteome</keyword>
<keyword evidence="2" id="KW-0479">Metal-binding</keyword>
<keyword evidence="4" id="KW-0862">Zinc</keyword>
<feature type="domain" description="C2H2-type" evidence="7">
    <location>
        <begin position="13"/>
        <end position="34"/>
    </location>
</feature>
<evidence type="ECO:0000313" key="9">
    <source>
        <dbReference type="Proteomes" id="UP000241769"/>
    </source>
</evidence>
<reference evidence="8 9" key="1">
    <citation type="journal article" date="2018" name="Genome Biol. Evol.">
        <title>Multiple Roots of Fruiting Body Formation in Amoebozoa.</title>
        <authorList>
            <person name="Hillmann F."/>
            <person name="Forbes G."/>
            <person name="Novohradska S."/>
            <person name="Ferling I."/>
            <person name="Riege K."/>
            <person name="Groth M."/>
            <person name="Westermann M."/>
            <person name="Marz M."/>
            <person name="Spaller T."/>
            <person name="Winckler T."/>
            <person name="Schaap P."/>
            <person name="Glockner G."/>
        </authorList>
    </citation>
    <scope>NUCLEOTIDE SEQUENCE [LARGE SCALE GENOMIC DNA]</scope>
    <source>
        <strain evidence="8 9">Jena</strain>
    </source>
</reference>
<evidence type="ECO:0000256" key="3">
    <source>
        <dbReference type="ARBA" id="ARBA00022771"/>
    </source>
</evidence>
<dbReference type="OrthoDB" id="1306014at2759"/>
<evidence type="ECO:0000256" key="5">
    <source>
        <dbReference type="ARBA" id="ARBA00023242"/>
    </source>
</evidence>
<protein>
    <recommendedName>
        <fullName evidence="7">C2H2-type domain-containing protein</fullName>
    </recommendedName>
</protein>
<dbReference type="GO" id="GO:0005634">
    <property type="term" value="C:nucleus"/>
    <property type="evidence" value="ECO:0007669"/>
    <property type="project" value="UniProtKB-SubCell"/>
</dbReference>
<organism evidence="8 9">
    <name type="scientific">Planoprotostelium fungivorum</name>
    <dbReference type="NCBI Taxonomy" id="1890364"/>
    <lineage>
        <taxon>Eukaryota</taxon>
        <taxon>Amoebozoa</taxon>
        <taxon>Evosea</taxon>
        <taxon>Variosea</taxon>
        <taxon>Cavosteliida</taxon>
        <taxon>Cavosteliaceae</taxon>
        <taxon>Planoprotostelium</taxon>
    </lineage>
</organism>
<evidence type="ECO:0000256" key="4">
    <source>
        <dbReference type="ARBA" id="ARBA00022833"/>
    </source>
</evidence>
<evidence type="ECO:0000256" key="2">
    <source>
        <dbReference type="ARBA" id="ARBA00022723"/>
    </source>
</evidence>
<proteinExistence type="predicted"/>
<dbReference type="PROSITE" id="PS00028">
    <property type="entry name" value="ZINC_FINGER_C2H2_1"/>
    <property type="match status" value="1"/>
</dbReference>
<dbReference type="CDD" id="cd20908">
    <property type="entry name" value="SUF4-like"/>
    <property type="match status" value="1"/>
</dbReference>
<dbReference type="InParanoid" id="A0A2P6NPX2"/>
<evidence type="ECO:0000256" key="1">
    <source>
        <dbReference type="ARBA" id="ARBA00004123"/>
    </source>
</evidence>
<feature type="region of interest" description="Disordered" evidence="6">
    <location>
        <begin position="78"/>
        <end position="136"/>
    </location>
</feature>
<feature type="compositionally biased region" description="Pro residues" evidence="6">
    <location>
        <begin position="116"/>
        <end position="136"/>
    </location>
</feature>